<dbReference type="FunFam" id="3.40.50.1000:FF:000019">
    <property type="entry name" value="Mitochondrial import inner membrane translocase subunit TIM50"/>
    <property type="match status" value="1"/>
</dbReference>
<evidence type="ECO:0000256" key="10">
    <source>
        <dbReference type="ARBA" id="ARBA00023128"/>
    </source>
</evidence>
<dbReference type="InterPro" id="IPR004274">
    <property type="entry name" value="FCP1_dom"/>
</dbReference>
<dbReference type="Gene3D" id="3.40.50.1000">
    <property type="entry name" value="HAD superfamily/HAD-like"/>
    <property type="match status" value="1"/>
</dbReference>
<proteinExistence type="inferred from homology"/>
<evidence type="ECO:0000256" key="11">
    <source>
        <dbReference type="ARBA" id="ARBA00023136"/>
    </source>
</evidence>
<keyword evidence="9 12" id="KW-0811">Translocation</keyword>
<keyword evidence="15" id="KW-1185">Reference proteome</keyword>
<evidence type="ECO:0000256" key="4">
    <source>
        <dbReference type="ARBA" id="ARBA00022692"/>
    </source>
</evidence>
<keyword evidence="4" id="KW-0812">Transmembrane</keyword>
<dbReference type="InterPro" id="IPR036412">
    <property type="entry name" value="HAD-like_sf"/>
</dbReference>
<dbReference type="InterPro" id="IPR023214">
    <property type="entry name" value="HAD_sf"/>
</dbReference>
<evidence type="ECO:0000256" key="3">
    <source>
        <dbReference type="ARBA" id="ARBA00022448"/>
    </source>
</evidence>
<keyword evidence="8" id="KW-1133">Transmembrane helix</keyword>
<evidence type="ECO:0000256" key="6">
    <source>
        <dbReference type="ARBA" id="ARBA00022927"/>
    </source>
</evidence>
<evidence type="ECO:0000256" key="7">
    <source>
        <dbReference type="ARBA" id="ARBA00022946"/>
    </source>
</evidence>
<evidence type="ECO:0000256" key="2">
    <source>
        <dbReference type="ARBA" id="ARBA00006344"/>
    </source>
</evidence>
<evidence type="ECO:0000256" key="5">
    <source>
        <dbReference type="ARBA" id="ARBA00022792"/>
    </source>
</evidence>
<dbReference type="Pfam" id="PF03031">
    <property type="entry name" value="NIF"/>
    <property type="match status" value="1"/>
</dbReference>
<dbReference type="STRING" id="29655.A0A0K9NZG9"/>
<dbReference type="EMBL" id="LFYR01001488">
    <property type="protein sequence ID" value="KMZ61402.1"/>
    <property type="molecule type" value="Genomic_DNA"/>
</dbReference>
<dbReference type="GO" id="GO:0005744">
    <property type="term" value="C:TIM23 mitochondrial import inner membrane translocase complex"/>
    <property type="evidence" value="ECO:0000318"/>
    <property type="project" value="GO_Central"/>
</dbReference>
<feature type="domain" description="FCP1 homology" evidence="13">
    <location>
        <begin position="162"/>
        <end position="305"/>
    </location>
</feature>
<sequence>MTSLMMRCRMLRSSFISSSAMLRTSVPKESTVPAAADSLLNDQSVSAAGGDASGSKKSWGFLRFGILAALTGSIGTAGYGTYAYTSDELEDKAMTLNASANQTVADDASGVEKFQSLVYSSAMLVPVKAIEIYLNIRRSIEDQLQGFIEPSSDKLLPDLHPQEQHVFTLVLDLNETLVYSDWTRERGWRTFKRPGVEAFLEHLSQFFEIVIYSDQLNMYVDPVIERLDQKGYIRYKLSRAATKYVNGKHYRDLSKLNRDPAHVLYLSGHALESSLQHENCVPVKAWKLEADDTALLDLIPFLEYVARSRPADIRAVLASYEGRDITSEFIERSKEYQRKMEQKKQQKMWWR</sequence>
<dbReference type="PROSITE" id="PS50969">
    <property type="entry name" value="FCP1"/>
    <property type="match status" value="1"/>
</dbReference>
<comment type="subcellular location">
    <subcellularLocation>
        <location evidence="1 12">Mitochondrion inner membrane</location>
        <topology evidence="1 12">Single-pass membrane protein</topology>
    </subcellularLocation>
</comment>
<dbReference type="SUPFAM" id="SSF56784">
    <property type="entry name" value="HAD-like"/>
    <property type="match status" value="1"/>
</dbReference>
<dbReference type="CDD" id="cd07521">
    <property type="entry name" value="HAD_FCP1-like"/>
    <property type="match status" value="1"/>
</dbReference>
<accession>A0A0K9NZG9</accession>
<evidence type="ECO:0000313" key="15">
    <source>
        <dbReference type="Proteomes" id="UP000036987"/>
    </source>
</evidence>
<evidence type="ECO:0000256" key="8">
    <source>
        <dbReference type="ARBA" id="ARBA00022989"/>
    </source>
</evidence>
<keyword evidence="7 12" id="KW-0809">Transit peptide</keyword>
<comment type="caution">
    <text evidence="14">The sequence shown here is derived from an EMBL/GenBank/DDBJ whole genome shotgun (WGS) entry which is preliminary data.</text>
</comment>
<keyword evidence="5" id="KW-0999">Mitochondrion inner membrane</keyword>
<keyword evidence="6 12" id="KW-0653">Protein transport</keyword>
<keyword evidence="3 12" id="KW-0813">Transport</keyword>
<protein>
    <recommendedName>
        <fullName evidence="12">Mitochondrial import inner membrane translocase subunit TIM50</fullName>
    </recommendedName>
</protein>
<keyword evidence="10 12" id="KW-0496">Mitochondrion</keyword>
<evidence type="ECO:0000259" key="13">
    <source>
        <dbReference type="PROSITE" id="PS50969"/>
    </source>
</evidence>
<evidence type="ECO:0000256" key="12">
    <source>
        <dbReference type="RuleBase" id="RU365079"/>
    </source>
</evidence>
<dbReference type="InterPro" id="IPR050365">
    <property type="entry name" value="TIM50"/>
</dbReference>
<gene>
    <name evidence="14" type="ORF">ZOSMA_52G00530</name>
</gene>
<evidence type="ECO:0000256" key="1">
    <source>
        <dbReference type="ARBA" id="ARBA00004434"/>
    </source>
</evidence>
<name>A0A0K9NZG9_ZOSMR</name>
<dbReference type="OrthoDB" id="287041at2759"/>
<comment type="subunit">
    <text evidence="12">Component of the TIM23 complex.</text>
</comment>
<organism evidence="14 15">
    <name type="scientific">Zostera marina</name>
    <name type="common">Eelgrass</name>
    <dbReference type="NCBI Taxonomy" id="29655"/>
    <lineage>
        <taxon>Eukaryota</taxon>
        <taxon>Viridiplantae</taxon>
        <taxon>Streptophyta</taxon>
        <taxon>Embryophyta</taxon>
        <taxon>Tracheophyta</taxon>
        <taxon>Spermatophyta</taxon>
        <taxon>Magnoliopsida</taxon>
        <taxon>Liliopsida</taxon>
        <taxon>Zosteraceae</taxon>
        <taxon>Zostera</taxon>
    </lineage>
</organism>
<comment type="function">
    <text evidence="12">Essential component of the TIM23 complex, a complex that mediates the translocation of transit peptide-containing proteins across the mitochondrial inner membrane.</text>
</comment>
<comment type="similarity">
    <text evidence="2 12">Belongs to the TIM50 family.</text>
</comment>
<dbReference type="PANTHER" id="PTHR12210">
    <property type="entry name" value="DULLARD PROTEIN PHOSPHATASE"/>
    <property type="match status" value="1"/>
</dbReference>
<dbReference type="Proteomes" id="UP000036987">
    <property type="component" value="Unassembled WGS sequence"/>
</dbReference>
<dbReference type="SMART" id="SM00577">
    <property type="entry name" value="CPDc"/>
    <property type="match status" value="1"/>
</dbReference>
<dbReference type="GO" id="GO:0030150">
    <property type="term" value="P:protein import into mitochondrial matrix"/>
    <property type="evidence" value="ECO:0000318"/>
    <property type="project" value="GO_Central"/>
</dbReference>
<keyword evidence="11" id="KW-0472">Membrane</keyword>
<dbReference type="OMA" id="HKPADIR"/>
<evidence type="ECO:0000313" key="14">
    <source>
        <dbReference type="EMBL" id="KMZ61402.1"/>
    </source>
</evidence>
<evidence type="ECO:0000256" key="9">
    <source>
        <dbReference type="ARBA" id="ARBA00023010"/>
    </source>
</evidence>
<reference evidence="15" key="1">
    <citation type="journal article" date="2016" name="Nature">
        <title>The genome of the seagrass Zostera marina reveals angiosperm adaptation to the sea.</title>
        <authorList>
            <person name="Olsen J.L."/>
            <person name="Rouze P."/>
            <person name="Verhelst B."/>
            <person name="Lin Y.-C."/>
            <person name="Bayer T."/>
            <person name="Collen J."/>
            <person name="Dattolo E."/>
            <person name="De Paoli E."/>
            <person name="Dittami S."/>
            <person name="Maumus F."/>
            <person name="Michel G."/>
            <person name="Kersting A."/>
            <person name="Lauritano C."/>
            <person name="Lohaus R."/>
            <person name="Toepel M."/>
            <person name="Tonon T."/>
            <person name="Vanneste K."/>
            <person name="Amirebrahimi M."/>
            <person name="Brakel J."/>
            <person name="Bostroem C."/>
            <person name="Chovatia M."/>
            <person name="Grimwood J."/>
            <person name="Jenkins J.W."/>
            <person name="Jueterbock A."/>
            <person name="Mraz A."/>
            <person name="Stam W.T."/>
            <person name="Tice H."/>
            <person name="Bornberg-Bauer E."/>
            <person name="Green P.J."/>
            <person name="Pearson G.A."/>
            <person name="Procaccini G."/>
            <person name="Duarte C.M."/>
            <person name="Schmutz J."/>
            <person name="Reusch T.B.H."/>
            <person name="Van de Peer Y."/>
        </authorList>
    </citation>
    <scope>NUCLEOTIDE SEQUENCE [LARGE SCALE GENOMIC DNA]</scope>
    <source>
        <strain evidence="15">cv. Finnish</strain>
    </source>
</reference>
<dbReference type="AlphaFoldDB" id="A0A0K9NZG9"/>